<organism evidence="3 4">
    <name type="scientific">Pigmentiphaga daeguensis</name>
    <dbReference type="NCBI Taxonomy" id="414049"/>
    <lineage>
        <taxon>Bacteria</taxon>
        <taxon>Pseudomonadati</taxon>
        <taxon>Pseudomonadota</taxon>
        <taxon>Betaproteobacteria</taxon>
        <taxon>Burkholderiales</taxon>
        <taxon>Alcaligenaceae</taxon>
        <taxon>Pigmentiphaga</taxon>
    </lineage>
</organism>
<keyword evidence="1" id="KW-0479">Metal-binding</keyword>
<dbReference type="Gene3D" id="3.30.70.100">
    <property type="match status" value="1"/>
</dbReference>
<name>A0ABN1BVC3_9BURK</name>
<dbReference type="RefSeq" id="WP_343927585.1">
    <property type="nucleotide sequence ID" value="NZ_BAAAEN010000007.1"/>
</dbReference>
<proteinExistence type="predicted"/>
<dbReference type="InterPro" id="IPR036163">
    <property type="entry name" value="HMA_dom_sf"/>
</dbReference>
<dbReference type="PROSITE" id="PS01047">
    <property type="entry name" value="HMA_1"/>
    <property type="match status" value="1"/>
</dbReference>
<dbReference type="InterPro" id="IPR017969">
    <property type="entry name" value="Heavy-metal-associated_CS"/>
</dbReference>
<feature type="domain" description="HMA" evidence="2">
    <location>
        <begin position="1"/>
        <end position="63"/>
    </location>
</feature>
<evidence type="ECO:0000259" key="2">
    <source>
        <dbReference type="PROSITE" id="PS50846"/>
    </source>
</evidence>
<evidence type="ECO:0000313" key="3">
    <source>
        <dbReference type="EMBL" id="GAA0505776.1"/>
    </source>
</evidence>
<dbReference type="Proteomes" id="UP001501706">
    <property type="component" value="Unassembled WGS sequence"/>
</dbReference>
<dbReference type="Pfam" id="PF00403">
    <property type="entry name" value="HMA"/>
    <property type="match status" value="1"/>
</dbReference>
<dbReference type="SUPFAM" id="SSF55008">
    <property type="entry name" value="HMA, heavy metal-associated domain"/>
    <property type="match status" value="1"/>
</dbReference>
<accession>A0ABN1BVC3</accession>
<dbReference type="EMBL" id="BAAAEN010000007">
    <property type="protein sequence ID" value="GAA0505776.1"/>
    <property type="molecule type" value="Genomic_DNA"/>
</dbReference>
<dbReference type="PROSITE" id="PS50846">
    <property type="entry name" value="HMA_2"/>
    <property type="match status" value="1"/>
</dbReference>
<gene>
    <name evidence="3" type="ORF">GCM10009097_23580</name>
</gene>
<evidence type="ECO:0000256" key="1">
    <source>
        <dbReference type="ARBA" id="ARBA00022723"/>
    </source>
</evidence>
<sequence>MFEFQVQGMSCVHCVKSVTQAVQSAYPQAHVEVDLGAGKVRVDQAGDAARIAKLIEEAGYTVSGSETVG</sequence>
<protein>
    <submittedName>
        <fullName evidence="3">Heavy-metal-associated domain-containing protein</fullName>
    </submittedName>
</protein>
<dbReference type="InterPro" id="IPR006121">
    <property type="entry name" value="HMA_dom"/>
</dbReference>
<evidence type="ECO:0000313" key="4">
    <source>
        <dbReference type="Proteomes" id="UP001501706"/>
    </source>
</evidence>
<keyword evidence="4" id="KW-1185">Reference proteome</keyword>
<comment type="caution">
    <text evidence="3">The sequence shown here is derived from an EMBL/GenBank/DDBJ whole genome shotgun (WGS) entry which is preliminary data.</text>
</comment>
<reference evidence="3 4" key="1">
    <citation type="journal article" date="2019" name="Int. J. Syst. Evol. Microbiol.">
        <title>The Global Catalogue of Microorganisms (GCM) 10K type strain sequencing project: providing services to taxonomists for standard genome sequencing and annotation.</title>
        <authorList>
            <consortium name="The Broad Institute Genomics Platform"/>
            <consortium name="The Broad Institute Genome Sequencing Center for Infectious Disease"/>
            <person name="Wu L."/>
            <person name="Ma J."/>
        </authorList>
    </citation>
    <scope>NUCLEOTIDE SEQUENCE [LARGE SCALE GENOMIC DNA]</scope>
    <source>
        <strain evidence="3 4">JCM 14330</strain>
    </source>
</reference>
<dbReference type="CDD" id="cd00371">
    <property type="entry name" value="HMA"/>
    <property type="match status" value="1"/>
</dbReference>